<protein>
    <submittedName>
        <fullName evidence="1">Uncharacterized protein</fullName>
    </submittedName>
</protein>
<accession>A0ACC0NXH9</accession>
<comment type="caution">
    <text evidence="1">The sequence shown here is derived from an EMBL/GenBank/DDBJ whole genome shotgun (WGS) entry which is preliminary data.</text>
</comment>
<sequence length="861" mass="99659">MCNEFFELAELAQDSEETYEKVLEIVRRLKGEFKEVEVVRGSIGSIPCENGGQEIFEEITNVVDPLVARRKGRPPTERKKGMFEIKQKKGGGAKKKITSAEKTLEEWCRTFHVLWCRKGLVADSGGGRRWWRWESLVVVVRVAGGETEMSRDLDRDRKEDEVEVDLEKTCNEEEKVEDPNEEDKDKVEDPKVGMEFNSVDEMYGYYSKYARQSGFAVFRRNFKRGANGEFKYVTLACTRSGKPRIRTSNPVKLRPQTKMECKAAVNAVLCSNGSWMLSSFVLDHNHEMSPSKSRFFKSNRVLNQYVKRRLEINDAAGIKMSKNFGSLLSEAGGEHEKLPYLEKDCRNHVEKIRRLRLGEGDASAMLKYFQKMQAHNSNFFYSIDLNEEGRLRNVFWADARSRAAFKEFGDVVTFDTTYLVNRYDMPFAPFVGGTMKYEDISIHMLEVVYDSWTKEEFEENWGHFIEMYKLENNEWLLGLFDERERWVPAFVKDIFWAGMSSTQRSEGINSFFDGYINSKTTLKQFVEQYENALAKKVEKENEADSSSLNSYIPCFTQYELEEQFQRAYTLAKFKEVQNELVGMIYCDLNLSKAGDGFSEYEVREDVLCGKNKKRVIFKVCFKDNGTEVNCNCRLFESRGILCKHCIMVFLEKGIDRLPEKYILKRWSKIVKRCHTKVRISYDKSATKPEARRYDNMCNEFFELAELAQDSEERYEKVLEIVRRLKGEYKEVEVIRGSIGSISCENGGQEIFEEITNVVDPLVARRKGRPPTKRKKGMFEIKRKKGGGTKKKITSAEKTLEEDYSTQQSQHIGGMSPFESNISQSFHTYQSSSLVQGSIPVLSILEDKRSGIHQYAKHHTTP</sequence>
<dbReference type="Proteomes" id="UP001062846">
    <property type="component" value="Chromosome 4"/>
</dbReference>
<keyword evidence="2" id="KW-1185">Reference proteome</keyword>
<gene>
    <name evidence="1" type="ORF">RHMOL_Rhmol04G0053400</name>
</gene>
<organism evidence="1 2">
    <name type="scientific">Rhododendron molle</name>
    <name type="common">Chinese azalea</name>
    <name type="synonym">Azalea mollis</name>
    <dbReference type="NCBI Taxonomy" id="49168"/>
    <lineage>
        <taxon>Eukaryota</taxon>
        <taxon>Viridiplantae</taxon>
        <taxon>Streptophyta</taxon>
        <taxon>Embryophyta</taxon>
        <taxon>Tracheophyta</taxon>
        <taxon>Spermatophyta</taxon>
        <taxon>Magnoliopsida</taxon>
        <taxon>eudicotyledons</taxon>
        <taxon>Gunneridae</taxon>
        <taxon>Pentapetalae</taxon>
        <taxon>asterids</taxon>
        <taxon>Ericales</taxon>
        <taxon>Ericaceae</taxon>
        <taxon>Ericoideae</taxon>
        <taxon>Rhodoreae</taxon>
        <taxon>Rhododendron</taxon>
    </lineage>
</organism>
<proteinExistence type="predicted"/>
<evidence type="ECO:0000313" key="1">
    <source>
        <dbReference type="EMBL" id="KAI8557981.1"/>
    </source>
</evidence>
<dbReference type="EMBL" id="CM046391">
    <property type="protein sequence ID" value="KAI8557981.1"/>
    <property type="molecule type" value="Genomic_DNA"/>
</dbReference>
<name>A0ACC0NXH9_RHOML</name>
<evidence type="ECO:0000313" key="2">
    <source>
        <dbReference type="Proteomes" id="UP001062846"/>
    </source>
</evidence>
<reference evidence="1" key="1">
    <citation type="submission" date="2022-02" db="EMBL/GenBank/DDBJ databases">
        <title>Plant Genome Project.</title>
        <authorList>
            <person name="Zhang R.-G."/>
        </authorList>
    </citation>
    <scope>NUCLEOTIDE SEQUENCE</scope>
    <source>
        <strain evidence="1">AT1</strain>
    </source>
</reference>